<dbReference type="RefSeq" id="XP_060301669.1">
    <property type="nucleotide sequence ID" value="XM_060446508.1"/>
</dbReference>
<evidence type="ECO:0000256" key="2">
    <source>
        <dbReference type="ARBA" id="ARBA00022630"/>
    </source>
</evidence>
<gene>
    <name evidence="7" type="ORF">B0T26DRAFT_768723</name>
</gene>
<comment type="caution">
    <text evidence="7">The sequence shown here is derived from an EMBL/GenBank/DDBJ whole genome shotgun (WGS) entry which is preliminary data.</text>
</comment>
<dbReference type="InterPro" id="IPR002938">
    <property type="entry name" value="FAD-bd"/>
</dbReference>
<dbReference type="GO" id="GO:0071949">
    <property type="term" value="F:FAD binding"/>
    <property type="evidence" value="ECO:0007669"/>
    <property type="project" value="InterPro"/>
</dbReference>
<dbReference type="GO" id="GO:0004497">
    <property type="term" value="F:monooxygenase activity"/>
    <property type="evidence" value="ECO:0007669"/>
    <property type="project" value="UniProtKB-KW"/>
</dbReference>
<evidence type="ECO:0000256" key="1">
    <source>
        <dbReference type="ARBA" id="ARBA00001974"/>
    </source>
</evidence>
<dbReference type="PANTHER" id="PTHR47178">
    <property type="entry name" value="MONOOXYGENASE, FAD-BINDING"/>
    <property type="match status" value="1"/>
</dbReference>
<dbReference type="Gene3D" id="3.50.50.60">
    <property type="entry name" value="FAD/NAD(P)-binding domain"/>
    <property type="match status" value="1"/>
</dbReference>
<dbReference type="Proteomes" id="UP001172101">
    <property type="component" value="Unassembled WGS sequence"/>
</dbReference>
<comment type="cofactor">
    <cofactor evidence="1">
        <name>FAD</name>
        <dbReference type="ChEBI" id="CHEBI:57692"/>
    </cofactor>
</comment>
<sequence length="418" mass="45486">MHVLIVGAGLGGLSLAQTLRKQGISFEIFERDTDADARFQGWAIALYSIVDALVDSYPADLPDLRASVDHLAPLKLPAQITLWPPGREERVGFQDSPDQPLIRAERSRLRRWLSTNIPIQWGKRVTRIDNSDDGVSVQFEDGGSAHGDILIGADGINSIVRQHLLNRPSSDLLQVVPLATVIGQLDLSGEALKRQLALGHSGYMCIRPDLGFVTFTGLHYVAADGESARFYWNLMQFDGDIASEDHWLRAATGEQKLAHVLQTTRGLPAKQREIFELTAPGQIKHETHVWRDVQLDAESLPPGRVVLMGDAAHAMMPFRGEGGYHTLVDSLVLGKALGALAAGDRFEDVAAVRQAVAEYNAVMLRRAGQAVRDSRNLNMNAQRFGPDGLPLDPAKVPPIVPLPDVEIVLGVGARLGGA</sequence>
<dbReference type="SUPFAM" id="SSF51905">
    <property type="entry name" value="FAD/NAD(P)-binding domain"/>
    <property type="match status" value="1"/>
</dbReference>
<evidence type="ECO:0000256" key="3">
    <source>
        <dbReference type="ARBA" id="ARBA00022827"/>
    </source>
</evidence>
<protein>
    <recommendedName>
        <fullName evidence="6">FAD-binding domain-containing protein</fullName>
    </recommendedName>
</protein>
<evidence type="ECO:0000259" key="6">
    <source>
        <dbReference type="Pfam" id="PF01494"/>
    </source>
</evidence>
<evidence type="ECO:0000313" key="7">
    <source>
        <dbReference type="EMBL" id="KAK0728814.1"/>
    </source>
</evidence>
<dbReference type="AlphaFoldDB" id="A0AA40B734"/>
<evidence type="ECO:0000256" key="4">
    <source>
        <dbReference type="ARBA" id="ARBA00023002"/>
    </source>
</evidence>
<keyword evidence="3" id="KW-0274">FAD</keyword>
<keyword evidence="5" id="KW-0503">Monooxygenase</keyword>
<dbReference type="Pfam" id="PF01494">
    <property type="entry name" value="FAD_binding_3"/>
    <property type="match status" value="1"/>
</dbReference>
<proteinExistence type="predicted"/>
<dbReference type="PANTHER" id="PTHR47178:SF6">
    <property type="entry name" value="FAD-BINDING DOMAIN-CONTAINING PROTEIN"/>
    <property type="match status" value="1"/>
</dbReference>
<name>A0AA40B734_9PEZI</name>
<dbReference type="InterPro" id="IPR036188">
    <property type="entry name" value="FAD/NAD-bd_sf"/>
</dbReference>
<dbReference type="EMBL" id="JAUIRO010000002">
    <property type="protein sequence ID" value="KAK0728814.1"/>
    <property type="molecule type" value="Genomic_DNA"/>
</dbReference>
<dbReference type="GeneID" id="85329778"/>
<feature type="domain" description="FAD-binding" evidence="6">
    <location>
        <begin position="117"/>
        <end position="346"/>
    </location>
</feature>
<organism evidence="7 8">
    <name type="scientific">Lasiosphaeria miniovina</name>
    <dbReference type="NCBI Taxonomy" id="1954250"/>
    <lineage>
        <taxon>Eukaryota</taxon>
        <taxon>Fungi</taxon>
        <taxon>Dikarya</taxon>
        <taxon>Ascomycota</taxon>
        <taxon>Pezizomycotina</taxon>
        <taxon>Sordariomycetes</taxon>
        <taxon>Sordariomycetidae</taxon>
        <taxon>Sordariales</taxon>
        <taxon>Lasiosphaeriaceae</taxon>
        <taxon>Lasiosphaeria</taxon>
    </lineage>
</organism>
<evidence type="ECO:0000313" key="8">
    <source>
        <dbReference type="Proteomes" id="UP001172101"/>
    </source>
</evidence>
<reference evidence="7" key="1">
    <citation type="submission" date="2023-06" db="EMBL/GenBank/DDBJ databases">
        <title>Genome-scale phylogeny and comparative genomics of the fungal order Sordariales.</title>
        <authorList>
            <consortium name="Lawrence Berkeley National Laboratory"/>
            <person name="Hensen N."/>
            <person name="Bonometti L."/>
            <person name="Westerberg I."/>
            <person name="Brannstrom I.O."/>
            <person name="Guillou S."/>
            <person name="Cros-Aarteil S."/>
            <person name="Calhoun S."/>
            <person name="Haridas S."/>
            <person name="Kuo A."/>
            <person name="Mondo S."/>
            <person name="Pangilinan J."/>
            <person name="Riley R."/>
            <person name="LaButti K."/>
            <person name="Andreopoulos B."/>
            <person name="Lipzen A."/>
            <person name="Chen C."/>
            <person name="Yanf M."/>
            <person name="Daum C."/>
            <person name="Ng V."/>
            <person name="Clum A."/>
            <person name="Steindorff A."/>
            <person name="Ohm R."/>
            <person name="Martin F."/>
            <person name="Silar P."/>
            <person name="Natvig D."/>
            <person name="Lalanne C."/>
            <person name="Gautier V."/>
            <person name="Ament-velasquez S.L."/>
            <person name="Kruys A."/>
            <person name="Hutchinson M.I."/>
            <person name="Powell A.J."/>
            <person name="Barry K."/>
            <person name="Miller A.N."/>
            <person name="Grigoriev I.V."/>
            <person name="Debuchy R."/>
            <person name="Gladieux P."/>
            <person name="Thoren M.H."/>
            <person name="Johannesson H."/>
        </authorList>
    </citation>
    <scope>NUCLEOTIDE SEQUENCE</scope>
    <source>
        <strain evidence="7">SMH2392-1A</strain>
    </source>
</reference>
<accession>A0AA40B734</accession>
<dbReference type="PRINTS" id="PR00420">
    <property type="entry name" value="RNGMNOXGNASE"/>
</dbReference>
<dbReference type="Pfam" id="PF13450">
    <property type="entry name" value="NAD_binding_8"/>
    <property type="match status" value="1"/>
</dbReference>
<evidence type="ECO:0000256" key="5">
    <source>
        <dbReference type="ARBA" id="ARBA00023033"/>
    </source>
</evidence>
<keyword evidence="2" id="KW-0285">Flavoprotein</keyword>
<keyword evidence="8" id="KW-1185">Reference proteome</keyword>
<keyword evidence="4" id="KW-0560">Oxidoreductase</keyword>